<dbReference type="GO" id="GO:0016887">
    <property type="term" value="F:ATP hydrolysis activity"/>
    <property type="evidence" value="ECO:0007669"/>
    <property type="project" value="InterPro"/>
</dbReference>
<gene>
    <name evidence="8" type="ORF">S03H2_17417</name>
</gene>
<protein>
    <submittedName>
        <fullName evidence="8">Uncharacterized protein</fullName>
    </submittedName>
</protein>
<dbReference type="PANTHER" id="PTHR10763">
    <property type="entry name" value="CELL DIVISION CONTROL PROTEIN 6-RELATED"/>
    <property type="match status" value="1"/>
</dbReference>
<dbReference type="InterPro" id="IPR027417">
    <property type="entry name" value="P-loop_NTPase"/>
</dbReference>
<evidence type="ECO:0000256" key="3">
    <source>
        <dbReference type="ARBA" id="ARBA00022741"/>
    </source>
</evidence>
<feature type="domain" description="ORC1/DEAH AAA+ ATPase" evidence="6">
    <location>
        <begin position="34"/>
        <end position="155"/>
    </location>
</feature>
<feature type="domain" description="Cdc6 C-terminal" evidence="5">
    <location>
        <begin position="264"/>
        <end position="348"/>
    </location>
</feature>
<evidence type="ECO:0000313" key="8">
    <source>
        <dbReference type="EMBL" id="GAH46534.1"/>
    </source>
</evidence>
<feature type="domain" description="Cdc6 AAA+ ATPase-type lid" evidence="7">
    <location>
        <begin position="189"/>
        <end position="253"/>
    </location>
</feature>
<dbReference type="InterPro" id="IPR014277">
    <property type="entry name" value="Orc1/Cdc6_arc"/>
</dbReference>
<dbReference type="Gene3D" id="3.40.50.300">
    <property type="entry name" value="P-loop containing nucleotide triphosphate hydrolases"/>
    <property type="match status" value="1"/>
</dbReference>
<dbReference type="SUPFAM" id="SSF46785">
    <property type="entry name" value="Winged helix' DNA-binding domain"/>
    <property type="match status" value="1"/>
</dbReference>
<comment type="caution">
    <text evidence="8">The sequence shown here is derived from an EMBL/GenBank/DDBJ whole genome shotgun (WGS) entry which is preliminary data.</text>
</comment>
<reference evidence="8" key="1">
    <citation type="journal article" date="2014" name="Front. Microbiol.">
        <title>High frequency of phylogenetically diverse reductive dehalogenase-homologous genes in deep subseafloor sedimentary metagenomes.</title>
        <authorList>
            <person name="Kawai M."/>
            <person name="Futagami T."/>
            <person name="Toyoda A."/>
            <person name="Takaki Y."/>
            <person name="Nishi S."/>
            <person name="Hori S."/>
            <person name="Arai W."/>
            <person name="Tsubouchi T."/>
            <person name="Morono Y."/>
            <person name="Uchiyama I."/>
            <person name="Ito T."/>
            <person name="Fujiyama A."/>
            <person name="Inagaki F."/>
            <person name="Takami H."/>
        </authorList>
    </citation>
    <scope>NUCLEOTIDE SEQUENCE</scope>
    <source>
        <strain evidence="8">Expedition CK06-06</strain>
    </source>
</reference>
<dbReference type="CDD" id="cd00009">
    <property type="entry name" value="AAA"/>
    <property type="match status" value="1"/>
</dbReference>
<evidence type="ECO:0000256" key="2">
    <source>
        <dbReference type="ARBA" id="ARBA00022705"/>
    </source>
</evidence>
<evidence type="ECO:0000256" key="4">
    <source>
        <dbReference type="ARBA" id="ARBA00022840"/>
    </source>
</evidence>
<feature type="non-terminal residue" evidence="8">
    <location>
        <position position="349"/>
    </location>
</feature>
<dbReference type="Gene3D" id="1.10.8.60">
    <property type="match status" value="1"/>
</dbReference>
<dbReference type="InterPro" id="IPR036390">
    <property type="entry name" value="WH_DNA-bd_sf"/>
</dbReference>
<dbReference type="Pfam" id="PF22703">
    <property type="entry name" value="Cdc6_lid"/>
    <property type="match status" value="1"/>
</dbReference>
<dbReference type="GO" id="GO:0005524">
    <property type="term" value="F:ATP binding"/>
    <property type="evidence" value="ECO:0007669"/>
    <property type="project" value="UniProtKB-KW"/>
</dbReference>
<evidence type="ECO:0000259" key="7">
    <source>
        <dbReference type="Pfam" id="PF22703"/>
    </source>
</evidence>
<dbReference type="InterPro" id="IPR015163">
    <property type="entry name" value="Cdc6_C"/>
</dbReference>
<dbReference type="SUPFAM" id="SSF52540">
    <property type="entry name" value="P-loop containing nucleoside triphosphate hydrolases"/>
    <property type="match status" value="1"/>
</dbReference>
<dbReference type="PANTHER" id="PTHR10763:SF31">
    <property type="entry name" value="ORC1-TYPE DNA REPLICATION PROTEIN 2"/>
    <property type="match status" value="1"/>
</dbReference>
<sequence length="349" mass="40690">FVPDKLYCRDETINTLIFNFRRILEEEKQPTINCLILGKGGVGKTCTARFFGKNFKSIALEKGVNMFIEYYNCINFRSKSKIVRELLAKHTHGSGRGFSDDEALKLILKQLIREKSYMLLVIDEVHLLKPDEILALLDIAETYGHQNAKLSIILISRNRDWMRIETERILSRLNETIKLKPYNYEESKQILEYRSELAFKEYVVDDDILNMVGQIVADHQDMRHGIEILRKSGLYADKESLDRINADIIRGASNDVYPTFRTEIVDRLNDQELLALYGIARSLINKDEPFTLVDEAFEEYQIISETYSIEPHVKMSFRKYIRTLNQLKIIASETVRIEEAERGRHLEIT</sequence>
<comment type="similarity">
    <text evidence="1">Belongs to the CDC6/cdc18 family.</text>
</comment>
<dbReference type="GO" id="GO:0006260">
    <property type="term" value="P:DNA replication"/>
    <property type="evidence" value="ECO:0007669"/>
    <property type="project" value="UniProtKB-KW"/>
</dbReference>
<accession>X1GY60</accession>
<dbReference type="InterPro" id="IPR049945">
    <property type="entry name" value="AAA_22"/>
</dbReference>
<evidence type="ECO:0000259" key="6">
    <source>
        <dbReference type="Pfam" id="PF13401"/>
    </source>
</evidence>
<keyword evidence="3" id="KW-0547">Nucleotide-binding</keyword>
<evidence type="ECO:0000259" key="5">
    <source>
        <dbReference type="Pfam" id="PF09079"/>
    </source>
</evidence>
<evidence type="ECO:0000256" key="1">
    <source>
        <dbReference type="ARBA" id="ARBA00006184"/>
    </source>
</evidence>
<dbReference type="InterPro" id="IPR055237">
    <property type="entry name" value="Cdc6_lid"/>
</dbReference>
<proteinExistence type="inferred from homology"/>
<dbReference type="AlphaFoldDB" id="X1GY60"/>
<dbReference type="NCBIfam" id="TIGR02928">
    <property type="entry name" value="orc1/cdc6 family replication initiation protein"/>
    <property type="match status" value="1"/>
</dbReference>
<dbReference type="Pfam" id="PF09079">
    <property type="entry name" value="WHD_Cdc6"/>
    <property type="match status" value="1"/>
</dbReference>
<name>X1GY60_9ZZZZ</name>
<dbReference type="EMBL" id="BARU01008982">
    <property type="protein sequence ID" value="GAH46534.1"/>
    <property type="molecule type" value="Genomic_DNA"/>
</dbReference>
<keyword evidence="2" id="KW-0235">DNA replication</keyword>
<feature type="non-terminal residue" evidence="8">
    <location>
        <position position="1"/>
    </location>
</feature>
<dbReference type="Gene3D" id="1.10.10.10">
    <property type="entry name" value="Winged helix-like DNA-binding domain superfamily/Winged helix DNA-binding domain"/>
    <property type="match status" value="1"/>
</dbReference>
<dbReference type="InterPro" id="IPR036388">
    <property type="entry name" value="WH-like_DNA-bd_sf"/>
</dbReference>
<dbReference type="InterPro" id="IPR050311">
    <property type="entry name" value="ORC1/CDC6"/>
</dbReference>
<keyword evidence="4" id="KW-0067">ATP-binding</keyword>
<organism evidence="8">
    <name type="scientific">marine sediment metagenome</name>
    <dbReference type="NCBI Taxonomy" id="412755"/>
    <lineage>
        <taxon>unclassified sequences</taxon>
        <taxon>metagenomes</taxon>
        <taxon>ecological metagenomes</taxon>
    </lineage>
</organism>
<dbReference type="Pfam" id="PF13401">
    <property type="entry name" value="AAA_22"/>
    <property type="match status" value="1"/>
</dbReference>